<protein>
    <submittedName>
        <fullName evidence="1">Uncharacterized protein</fullName>
    </submittedName>
</protein>
<reference evidence="1 2" key="1">
    <citation type="journal article" date="2020" name="Cell">
        <title>Large-Scale Comparative Analyses of Tick Genomes Elucidate Their Genetic Diversity and Vector Capacities.</title>
        <authorList>
            <consortium name="Tick Genome and Microbiome Consortium (TIGMIC)"/>
            <person name="Jia N."/>
            <person name="Wang J."/>
            <person name="Shi W."/>
            <person name="Du L."/>
            <person name="Sun Y."/>
            <person name="Zhan W."/>
            <person name="Jiang J.F."/>
            <person name="Wang Q."/>
            <person name="Zhang B."/>
            <person name="Ji P."/>
            <person name="Bell-Sakyi L."/>
            <person name="Cui X.M."/>
            <person name="Yuan T.T."/>
            <person name="Jiang B.G."/>
            <person name="Yang W.F."/>
            <person name="Lam T.T."/>
            <person name="Chang Q.C."/>
            <person name="Ding S.J."/>
            <person name="Wang X.J."/>
            <person name="Zhu J.G."/>
            <person name="Ruan X.D."/>
            <person name="Zhao L."/>
            <person name="Wei J.T."/>
            <person name="Ye R.Z."/>
            <person name="Que T.C."/>
            <person name="Du C.H."/>
            <person name="Zhou Y.H."/>
            <person name="Cheng J.X."/>
            <person name="Dai P.F."/>
            <person name="Guo W.B."/>
            <person name="Han X.H."/>
            <person name="Huang E.J."/>
            <person name="Li L.F."/>
            <person name="Wei W."/>
            <person name="Gao Y.C."/>
            <person name="Liu J.Z."/>
            <person name="Shao H.Z."/>
            <person name="Wang X."/>
            <person name="Wang C.C."/>
            <person name="Yang T.C."/>
            <person name="Huo Q.B."/>
            <person name="Li W."/>
            <person name="Chen H.Y."/>
            <person name="Chen S.E."/>
            <person name="Zhou L.G."/>
            <person name="Ni X.B."/>
            <person name="Tian J.H."/>
            <person name="Sheng Y."/>
            <person name="Liu T."/>
            <person name="Pan Y.S."/>
            <person name="Xia L.Y."/>
            <person name="Li J."/>
            <person name="Zhao F."/>
            <person name="Cao W.C."/>
        </authorList>
    </citation>
    <scope>NUCLEOTIDE SEQUENCE [LARGE SCALE GENOMIC DNA]</scope>
    <source>
        <strain evidence="1">HaeL-2018</strain>
    </source>
</reference>
<sequence length="206" mass="24547">MEERRRRLLYMRGMLILKQEQLLNSRSVWVRAAWQNRKKESEYYTLFQVMRNQDTDLFFKFYRMTPALFDKLHGLVGRRLEKQHAVREPITSGERLAMTLRYISSGNAIMDIAKDFRVGLETAREAIHLTLRVLWEELEPRYMKRLEEGQLELPRFGKLPGTNAVLPCTFVGDEAFQLRKDFLRPYPGSRDDPAERVFNYRLSRAR</sequence>
<evidence type="ECO:0000313" key="1">
    <source>
        <dbReference type="EMBL" id="KAH9372329.1"/>
    </source>
</evidence>
<dbReference type="Proteomes" id="UP000821853">
    <property type="component" value="Chromosome 4"/>
</dbReference>
<dbReference type="AlphaFoldDB" id="A0A9J6GC38"/>
<evidence type="ECO:0000313" key="2">
    <source>
        <dbReference type="Proteomes" id="UP000821853"/>
    </source>
</evidence>
<name>A0A9J6GC38_HAELO</name>
<organism evidence="1 2">
    <name type="scientific">Haemaphysalis longicornis</name>
    <name type="common">Bush tick</name>
    <dbReference type="NCBI Taxonomy" id="44386"/>
    <lineage>
        <taxon>Eukaryota</taxon>
        <taxon>Metazoa</taxon>
        <taxon>Ecdysozoa</taxon>
        <taxon>Arthropoda</taxon>
        <taxon>Chelicerata</taxon>
        <taxon>Arachnida</taxon>
        <taxon>Acari</taxon>
        <taxon>Parasitiformes</taxon>
        <taxon>Ixodida</taxon>
        <taxon>Ixodoidea</taxon>
        <taxon>Ixodidae</taxon>
        <taxon>Haemaphysalinae</taxon>
        <taxon>Haemaphysalis</taxon>
    </lineage>
</organism>
<dbReference type="EMBL" id="JABSTR010000006">
    <property type="protein sequence ID" value="KAH9372329.1"/>
    <property type="molecule type" value="Genomic_DNA"/>
</dbReference>
<gene>
    <name evidence="1" type="ORF">HPB48_015979</name>
</gene>
<dbReference type="VEuPathDB" id="VectorBase:HLOH_046902"/>
<dbReference type="OrthoDB" id="6480477at2759"/>
<accession>A0A9J6GC38</accession>
<keyword evidence="2" id="KW-1185">Reference proteome</keyword>
<proteinExistence type="predicted"/>
<comment type="caution">
    <text evidence="1">The sequence shown here is derived from an EMBL/GenBank/DDBJ whole genome shotgun (WGS) entry which is preliminary data.</text>
</comment>